<dbReference type="Proteomes" id="UP000053271">
    <property type="component" value="Unassembled WGS sequence"/>
</dbReference>
<gene>
    <name evidence="1" type="ORF">AQJ30_23855</name>
</gene>
<evidence type="ECO:0000313" key="2">
    <source>
        <dbReference type="Proteomes" id="UP000053271"/>
    </source>
</evidence>
<dbReference type="Pfam" id="PF19953">
    <property type="entry name" value="EACC1"/>
    <property type="match status" value="1"/>
</dbReference>
<dbReference type="EMBL" id="LMWS01000031">
    <property type="protein sequence ID" value="KUN35727.1"/>
    <property type="molecule type" value="Genomic_DNA"/>
</dbReference>
<dbReference type="GeneID" id="91427637"/>
<proteinExistence type="predicted"/>
<dbReference type="RefSeq" id="WP_067237622.1">
    <property type="nucleotide sequence ID" value="NZ_KQ948557.1"/>
</dbReference>
<keyword evidence="2" id="KW-1185">Reference proteome</keyword>
<dbReference type="InterPro" id="IPR045428">
    <property type="entry name" value="EACC1"/>
</dbReference>
<comment type="caution">
    <text evidence="1">The sequence shown here is derived from an EMBL/GenBank/DDBJ whole genome shotgun (WGS) entry which is preliminary data.</text>
</comment>
<accession>A0A117QLZ5</accession>
<evidence type="ECO:0000313" key="1">
    <source>
        <dbReference type="EMBL" id="KUN35727.1"/>
    </source>
</evidence>
<protein>
    <submittedName>
        <fullName evidence="1">Uncharacterized protein</fullName>
    </submittedName>
</protein>
<dbReference type="AlphaFoldDB" id="A0A117QLZ5"/>
<reference evidence="1 2" key="1">
    <citation type="submission" date="2015-10" db="EMBL/GenBank/DDBJ databases">
        <title>Draft genome sequence of Streptomyces longwoodensis DSM 41677, type strain for the species Streptomyces longwoodensis.</title>
        <authorList>
            <person name="Ruckert C."/>
            <person name="Winkler A."/>
            <person name="Kalinowski J."/>
            <person name="Kampfer P."/>
            <person name="Glaeser S."/>
        </authorList>
    </citation>
    <scope>NUCLEOTIDE SEQUENCE [LARGE SCALE GENOMIC DNA]</scope>
    <source>
        <strain evidence="1 2">DSM 41677</strain>
    </source>
</reference>
<name>A0A117QLZ5_9ACTN</name>
<organism evidence="1 2">
    <name type="scientific">Streptomyces longwoodensis</name>
    <dbReference type="NCBI Taxonomy" id="68231"/>
    <lineage>
        <taxon>Bacteria</taxon>
        <taxon>Bacillati</taxon>
        <taxon>Actinomycetota</taxon>
        <taxon>Actinomycetes</taxon>
        <taxon>Kitasatosporales</taxon>
        <taxon>Streptomycetaceae</taxon>
        <taxon>Streptomyces</taxon>
    </lineage>
</organism>
<sequence length="119" mass="12692">MQVRIQGDGDEQALTDLQDWLSRDPQARQLSVAPVSTSGATMSVLHALDIVLNRGIEIANFAVAYASWRVARADAATRGARTLTHGGSTVDIGHLDGAQLADLLRRLQSEGTDTGTHQS</sequence>
<dbReference type="STRING" id="68231.AQJ30_23855"/>